<feature type="domain" description="Bacterial virulence" evidence="2">
    <location>
        <begin position="261"/>
        <end position="449"/>
    </location>
</feature>
<dbReference type="Proteomes" id="UP000051863">
    <property type="component" value="Unassembled WGS sequence"/>
</dbReference>
<dbReference type="AlphaFoldDB" id="A0A0R0CV96"/>
<gene>
    <name evidence="3" type="ORF">ABB27_05075</name>
</gene>
<dbReference type="InterPro" id="IPR010333">
    <property type="entry name" value="VirJ"/>
</dbReference>
<sequence length="450" mass="47536">MARVIWGRSVLALSLLVAPVVAALAAEQVSHGRFEHVPVLLPSTPAQRVVLWFGDGHAPAAQHQARLQSLRDDGAMVVDIDTRHLYQVLAKEGGSCGFSAGDVENFSRYVQAYYRVPTYRLPILGGDGAGAALAYAVATQADADVFAGLLTEDFCPQLHNATMICGDAIKGRSLQPQALRFPWLNAAAGTAQACPATTVNAFTAAVPWARPFARTRAGSALPGELAAARVLGAQRGVSLPAVPADLDGLPLVEVPASGPGDTFAVFVSGDGGWAGLDKEVAGALAQASIPVVGVDSLRYFWSERTPAGFATDLDRIARYYANHWQRPKLLLVGFSQGADVLPAAINKLPPASAQMLSMTALMSVGERADYEFHVSNWISSGGDDGLPIAPEMRKLAADRTLCIYGEEDDDALCPKLPAGSAQLVKLPGDHHFEGDYAGLAKVILQHVQGR</sequence>
<dbReference type="InterPro" id="IPR029058">
    <property type="entry name" value="AB_hydrolase_fold"/>
</dbReference>
<dbReference type="PIRSF" id="PIRSF029063">
    <property type="entry name" value="IV_sec_VirJ"/>
    <property type="match status" value="1"/>
</dbReference>
<evidence type="ECO:0000313" key="4">
    <source>
        <dbReference type="Proteomes" id="UP000051863"/>
    </source>
</evidence>
<evidence type="ECO:0000259" key="2">
    <source>
        <dbReference type="Pfam" id="PF06057"/>
    </source>
</evidence>
<evidence type="ECO:0000313" key="3">
    <source>
        <dbReference type="EMBL" id="KRG70298.1"/>
    </source>
</evidence>
<dbReference type="ESTHER" id="9gamm-a0a0r0cv96">
    <property type="family name" value="VirJ"/>
</dbReference>
<name>A0A0R0CV96_9GAMM</name>
<reference evidence="3 4" key="1">
    <citation type="submission" date="2015-05" db="EMBL/GenBank/DDBJ databases">
        <title>Genome sequencing and analysis of members of genus Stenotrophomonas.</title>
        <authorList>
            <person name="Patil P.P."/>
            <person name="Midha S."/>
            <person name="Patil P.B."/>
        </authorList>
    </citation>
    <scope>NUCLEOTIDE SEQUENCE [LARGE SCALE GENOMIC DNA]</scope>
    <source>
        <strain evidence="3 4">DSM 18941</strain>
    </source>
</reference>
<proteinExistence type="predicted"/>
<dbReference type="PATRIC" id="fig|405446.3.peg.312"/>
<organism evidence="3 4">
    <name type="scientific">Stenotrophomonas terrae</name>
    <dbReference type="NCBI Taxonomy" id="405446"/>
    <lineage>
        <taxon>Bacteria</taxon>
        <taxon>Pseudomonadati</taxon>
        <taxon>Pseudomonadota</taxon>
        <taxon>Gammaproteobacteria</taxon>
        <taxon>Lysobacterales</taxon>
        <taxon>Lysobacteraceae</taxon>
        <taxon>Stenotrophomonas</taxon>
    </lineage>
</organism>
<dbReference type="RefSeq" id="WP_057627129.1">
    <property type="nucleotide sequence ID" value="NZ_LDJJ01000013.1"/>
</dbReference>
<feature type="signal peptide" evidence="1">
    <location>
        <begin position="1"/>
        <end position="25"/>
    </location>
</feature>
<dbReference type="Gene3D" id="3.40.50.1820">
    <property type="entry name" value="alpha/beta hydrolase"/>
    <property type="match status" value="1"/>
</dbReference>
<protein>
    <submittedName>
        <fullName evidence="3">Acid virulence protein B</fullName>
    </submittedName>
</protein>
<keyword evidence="4" id="KW-1185">Reference proteome</keyword>
<dbReference type="EMBL" id="LDJJ01000013">
    <property type="protein sequence ID" value="KRG70298.1"/>
    <property type="molecule type" value="Genomic_DNA"/>
</dbReference>
<comment type="caution">
    <text evidence="3">The sequence shown here is derived from an EMBL/GenBank/DDBJ whole genome shotgun (WGS) entry which is preliminary data.</text>
</comment>
<dbReference type="OrthoDB" id="641022at2"/>
<dbReference type="Pfam" id="PF06057">
    <property type="entry name" value="VirJ"/>
    <property type="match status" value="1"/>
</dbReference>
<keyword evidence="1" id="KW-0732">Signal</keyword>
<feature type="chain" id="PRO_5006394667" evidence="1">
    <location>
        <begin position="26"/>
        <end position="450"/>
    </location>
</feature>
<accession>A0A0R0CV96</accession>
<evidence type="ECO:0000256" key="1">
    <source>
        <dbReference type="SAM" id="SignalP"/>
    </source>
</evidence>
<dbReference type="InterPro" id="IPR011225">
    <property type="entry name" value="IV_sec_VirJ"/>
</dbReference>
<dbReference type="SUPFAM" id="SSF53474">
    <property type="entry name" value="alpha/beta-Hydrolases"/>
    <property type="match status" value="1"/>
</dbReference>